<dbReference type="RefSeq" id="WP_158068060.1">
    <property type="nucleotide sequence ID" value="NZ_CP042829.1"/>
</dbReference>
<feature type="domain" description="Quinolinate phosphoribosyl transferase N-terminal" evidence="12">
    <location>
        <begin position="26"/>
        <end position="111"/>
    </location>
</feature>
<protein>
    <recommendedName>
        <fullName evidence="4">nicotinate-nucleotide diphosphorylase (carboxylating)</fullName>
        <ecNumber evidence="4">2.4.2.19</ecNumber>
    </recommendedName>
    <alternativeName>
        <fullName evidence="8">Quinolinate phosphoribosyltransferase [decarboxylating]</fullName>
    </alternativeName>
</protein>
<dbReference type="InterPro" id="IPR022412">
    <property type="entry name" value="Quinolinate_PRibosylTrfase_N"/>
</dbReference>
<comment type="pathway">
    <text evidence="2">Cofactor biosynthesis; NAD(+) biosynthesis; nicotinate D-ribonucleotide from quinolinate: step 1/1.</text>
</comment>
<dbReference type="InterPro" id="IPR037128">
    <property type="entry name" value="Quinolinate_PRibosylTase_N_sf"/>
</dbReference>
<dbReference type="PANTHER" id="PTHR32179:SF3">
    <property type="entry name" value="NICOTINATE-NUCLEOTIDE PYROPHOSPHORYLASE [CARBOXYLATING]"/>
    <property type="match status" value="1"/>
</dbReference>
<dbReference type="Proteomes" id="UP000326331">
    <property type="component" value="Chromosome"/>
</dbReference>
<organism evidence="13 14">
    <name type="scientific">Tepidiforma bonchosmolovskayae</name>
    <dbReference type="NCBI Taxonomy" id="2601677"/>
    <lineage>
        <taxon>Bacteria</taxon>
        <taxon>Bacillati</taxon>
        <taxon>Chloroflexota</taxon>
        <taxon>Tepidiformia</taxon>
        <taxon>Tepidiformales</taxon>
        <taxon>Tepidiformaceae</taxon>
        <taxon>Tepidiforma</taxon>
    </lineage>
</organism>
<name>A0ABX6C4M7_9CHLR</name>
<evidence type="ECO:0000256" key="6">
    <source>
        <dbReference type="ARBA" id="ARBA00022676"/>
    </source>
</evidence>
<dbReference type="PANTHER" id="PTHR32179">
    <property type="entry name" value="NICOTINATE-NUCLEOTIDE PYROPHOSPHORYLASE [CARBOXYLATING]"/>
    <property type="match status" value="1"/>
</dbReference>
<evidence type="ECO:0000256" key="3">
    <source>
        <dbReference type="ARBA" id="ARBA00009400"/>
    </source>
</evidence>
<dbReference type="InterPro" id="IPR027277">
    <property type="entry name" value="NadC/ModD"/>
</dbReference>
<accession>A0ABX6C4M7</accession>
<dbReference type="SUPFAM" id="SSF51690">
    <property type="entry name" value="Nicotinate/Quinolinate PRTase C-terminal domain-like"/>
    <property type="match status" value="1"/>
</dbReference>
<dbReference type="InterPro" id="IPR004393">
    <property type="entry name" value="NadC"/>
</dbReference>
<evidence type="ECO:0000256" key="4">
    <source>
        <dbReference type="ARBA" id="ARBA00011944"/>
    </source>
</evidence>
<dbReference type="EMBL" id="CP042829">
    <property type="protein sequence ID" value="QFG04121.1"/>
    <property type="molecule type" value="Genomic_DNA"/>
</dbReference>
<evidence type="ECO:0000259" key="12">
    <source>
        <dbReference type="Pfam" id="PF02749"/>
    </source>
</evidence>
<evidence type="ECO:0000256" key="1">
    <source>
        <dbReference type="ARBA" id="ARBA00003237"/>
    </source>
</evidence>
<dbReference type="InterPro" id="IPR013785">
    <property type="entry name" value="Aldolase_TIM"/>
</dbReference>
<dbReference type="Pfam" id="PF01729">
    <property type="entry name" value="QRPTase_C"/>
    <property type="match status" value="1"/>
</dbReference>
<evidence type="ECO:0000256" key="7">
    <source>
        <dbReference type="ARBA" id="ARBA00022679"/>
    </source>
</evidence>
<keyword evidence="6 10" id="KW-0328">Glycosyltransferase</keyword>
<dbReference type="PIRSF" id="PIRSF006250">
    <property type="entry name" value="NadC_ModD"/>
    <property type="match status" value="1"/>
</dbReference>
<dbReference type="Pfam" id="PF02749">
    <property type="entry name" value="QRPTase_N"/>
    <property type="match status" value="1"/>
</dbReference>
<evidence type="ECO:0000256" key="10">
    <source>
        <dbReference type="PIRNR" id="PIRNR006250"/>
    </source>
</evidence>
<evidence type="ECO:0000313" key="14">
    <source>
        <dbReference type="Proteomes" id="UP000326331"/>
    </source>
</evidence>
<feature type="domain" description="Quinolinate phosphoribosyl transferase C-terminal" evidence="11">
    <location>
        <begin position="114"/>
        <end position="281"/>
    </location>
</feature>
<evidence type="ECO:0000256" key="2">
    <source>
        <dbReference type="ARBA" id="ARBA00004893"/>
    </source>
</evidence>
<evidence type="ECO:0000256" key="5">
    <source>
        <dbReference type="ARBA" id="ARBA00022642"/>
    </source>
</evidence>
<evidence type="ECO:0000313" key="13">
    <source>
        <dbReference type="EMBL" id="QFG04121.1"/>
    </source>
</evidence>
<comment type="catalytic activity">
    <reaction evidence="9">
        <text>nicotinate beta-D-ribonucleotide + CO2 + diphosphate = quinolinate + 5-phospho-alpha-D-ribose 1-diphosphate + 2 H(+)</text>
        <dbReference type="Rhea" id="RHEA:12733"/>
        <dbReference type="ChEBI" id="CHEBI:15378"/>
        <dbReference type="ChEBI" id="CHEBI:16526"/>
        <dbReference type="ChEBI" id="CHEBI:29959"/>
        <dbReference type="ChEBI" id="CHEBI:33019"/>
        <dbReference type="ChEBI" id="CHEBI:57502"/>
        <dbReference type="ChEBI" id="CHEBI:58017"/>
        <dbReference type="EC" id="2.4.2.19"/>
    </reaction>
</comment>
<comment type="function">
    <text evidence="1">Involved in the catabolism of quinolinic acid (QA).</text>
</comment>
<dbReference type="EC" id="2.4.2.19" evidence="4"/>
<keyword evidence="7 10" id="KW-0808">Transferase</keyword>
<keyword evidence="14" id="KW-1185">Reference proteome</keyword>
<evidence type="ECO:0000259" key="11">
    <source>
        <dbReference type="Pfam" id="PF01729"/>
    </source>
</evidence>
<dbReference type="NCBIfam" id="TIGR00078">
    <property type="entry name" value="nadC"/>
    <property type="match status" value="1"/>
</dbReference>
<dbReference type="Gene3D" id="3.90.1170.20">
    <property type="entry name" value="Quinolinate phosphoribosyl transferase, N-terminal domain"/>
    <property type="match status" value="1"/>
</dbReference>
<dbReference type="SUPFAM" id="SSF54675">
    <property type="entry name" value="Nicotinate/Quinolinate PRTase N-terminal domain-like"/>
    <property type="match status" value="1"/>
</dbReference>
<dbReference type="InterPro" id="IPR002638">
    <property type="entry name" value="Quinolinate_PRibosylTrfase_C"/>
</dbReference>
<dbReference type="InterPro" id="IPR036068">
    <property type="entry name" value="Nicotinate_pribotase-like_C"/>
</dbReference>
<sequence length="284" mass="30655">MLDPLDPAVIEAVVRAALNEDRAFDDVTTLATVDPGLEGRATFLAKEGGVAAGLDVAAACFRLLDSRCRSTPHVQDGDRFTRGDHLATVEGPVRALLQAERVALNFLQRMCGTATLTRAFVDTVAGTGVRVLDTRKTTPGLRDLEKYAVRCGGGTNHRRDLAAMAMIKDNHREAIRREGRTLAEAAAAIRALRPGIAIEIEIDRLEQLEEALAAQPEWILLDNMTREEMAEAVRRVAGRARLEASGGVRLDTVRAIAETGVDAISVGALTHSARALDISLELEF</sequence>
<dbReference type="Gene3D" id="3.20.20.70">
    <property type="entry name" value="Aldolase class I"/>
    <property type="match status" value="1"/>
</dbReference>
<gene>
    <name evidence="13" type="primary">nadC</name>
    <name evidence="13" type="ORF">Tbon_12820</name>
</gene>
<proteinExistence type="inferred from homology"/>
<reference evidence="13 14" key="1">
    <citation type="submission" date="2019-10" db="EMBL/GenBank/DDBJ databases">
        <title>Thermopilla bonchosmolovskayae gen. nov., sp. nov., a moderately thermophilic Chloroflexi bacterium from a Chukotka hot spring (Arctic, Russia), representing a novel classis Thermopillaia, which include previously uncultivated lineage OLB14.</title>
        <authorList>
            <person name="Kochetkova T.V."/>
            <person name="Zayulina K.S."/>
            <person name="Zhigarkov V.S."/>
            <person name="Minaev N.V."/>
            <person name="Novikov A."/>
            <person name="Toshchakov S.V."/>
            <person name="Elcheninov A.G."/>
            <person name="Kublanov I.V."/>
        </authorList>
    </citation>
    <scope>NUCLEOTIDE SEQUENCE [LARGE SCALE GENOMIC DNA]</scope>
    <source>
        <strain evidence="13 14">3753O</strain>
    </source>
</reference>
<comment type="similarity">
    <text evidence="3 10">Belongs to the NadC/ModD family.</text>
</comment>
<keyword evidence="5" id="KW-0662">Pyridine nucleotide biosynthesis</keyword>
<dbReference type="GO" id="GO:0004514">
    <property type="term" value="F:nicotinate-nucleotide diphosphorylase (carboxylating) activity"/>
    <property type="evidence" value="ECO:0007669"/>
    <property type="project" value="UniProtKB-EC"/>
</dbReference>
<dbReference type="CDD" id="cd01572">
    <property type="entry name" value="QPRTase"/>
    <property type="match status" value="1"/>
</dbReference>
<evidence type="ECO:0000256" key="8">
    <source>
        <dbReference type="ARBA" id="ARBA00033102"/>
    </source>
</evidence>
<evidence type="ECO:0000256" key="9">
    <source>
        <dbReference type="ARBA" id="ARBA00047445"/>
    </source>
</evidence>